<proteinExistence type="predicted"/>
<feature type="transmembrane region" description="Helical" evidence="1">
    <location>
        <begin position="7"/>
        <end position="27"/>
    </location>
</feature>
<sequence>MKEFLEGSIAFSIGLSCLALWNLFSLFPHEVSFQNIALSLSPIAITSCLYLIYLKGSKKTFEIEDEEQEYEEGAVVLLFRGIPLSNKNGIYSEGVFFWVENGSLLTTLEFHIDQGGDPDVYNQWLEQEKENPEYLQPTLQ</sequence>
<dbReference type="AlphaFoldDB" id="A0A382UXC2"/>
<evidence type="ECO:0000313" key="2">
    <source>
        <dbReference type="EMBL" id="SVD38922.1"/>
    </source>
</evidence>
<keyword evidence="1" id="KW-0812">Transmembrane</keyword>
<name>A0A382UXC2_9ZZZZ</name>
<dbReference type="PROSITE" id="PS51257">
    <property type="entry name" value="PROKAR_LIPOPROTEIN"/>
    <property type="match status" value="1"/>
</dbReference>
<gene>
    <name evidence="2" type="ORF">METZ01_LOCUS391776</name>
</gene>
<organism evidence="2">
    <name type="scientific">marine metagenome</name>
    <dbReference type="NCBI Taxonomy" id="408172"/>
    <lineage>
        <taxon>unclassified sequences</taxon>
        <taxon>metagenomes</taxon>
        <taxon>ecological metagenomes</taxon>
    </lineage>
</organism>
<accession>A0A382UXC2</accession>
<dbReference type="EMBL" id="UINC01147542">
    <property type="protein sequence ID" value="SVD38922.1"/>
    <property type="molecule type" value="Genomic_DNA"/>
</dbReference>
<evidence type="ECO:0000256" key="1">
    <source>
        <dbReference type="SAM" id="Phobius"/>
    </source>
</evidence>
<feature type="transmembrane region" description="Helical" evidence="1">
    <location>
        <begin position="33"/>
        <end position="53"/>
    </location>
</feature>
<reference evidence="2" key="1">
    <citation type="submission" date="2018-05" db="EMBL/GenBank/DDBJ databases">
        <authorList>
            <person name="Lanie J.A."/>
            <person name="Ng W.-L."/>
            <person name="Kazmierczak K.M."/>
            <person name="Andrzejewski T.M."/>
            <person name="Davidsen T.M."/>
            <person name="Wayne K.J."/>
            <person name="Tettelin H."/>
            <person name="Glass J.I."/>
            <person name="Rusch D."/>
            <person name="Podicherti R."/>
            <person name="Tsui H.-C.T."/>
            <person name="Winkler M.E."/>
        </authorList>
    </citation>
    <scope>NUCLEOTIDE SEQUENCE</scope>
</reference>
<keyword evidence="1" id="KW-1133">Transmembrane helix</keyword>
<protein>
    <submittedName>
        <fullName evidence="2">Uncharacterized protein</fullName>
    </submittedName>
</protein>
<keyword evidence="1" id="KW-0472">Membrane</keyword>